<dbReference type="Gene3D" id="3.40.50.12780">
    <property type="entry name" value="N-terminal domain of ligase-like"/>
    <property type="match status" value="1"/>
</dbReference>
<evidence type="ECO:0000259" key="5">
    <source>
        <dbReference type="PROSITE" id="PS50075"/>
    </source>
</evidence>
<comment type="similarity">
    <text evidence="4">Belongs to the NRP synthetase family.</text>
</comment>
<dbReference type="PROSITE" id="PS00012">
    <property type="entry name" value="PHOSPHOPANTETHEINE"/>
    <property type="match status" value="1"/>
</dbReference>
<dbReference type="InterPro" id="IPR001242">
    <property type="entry name" value="Condensation_dom"/>
</dbReference>
<dbReference type="InterPro" id="IPR042099">
    <property type="entry name" value="ANL_N_sf"/>
</dbReference>
<proteinExistence type="inferred from homology"/>
<sequence length="1207" mass="133497">MDIVQELIGADENKTLLQLASVAQPDLEKIWDWNEEVPETIENTVDNIFKGIAMKTPNAPAISAWDGDWTYKEFDDIATRLAHRLVELGVGSNMIVPLCFEKSKWHALARLAVMKAGGASVALDTSLPEERLAVITKQVRCKLVLASPSKKELANRLTDQPIVLIDDSYINQIPAPGKKTLPLIKPSDWLYIVFTSGSTGTPKGVVISHENFSSAIEHQQEGLGYRASSRVFDFAMYAFDVTWSNFLHTLTAGGCLCIPSDSDAKNNIVGSLRAFKANFADLTPSLASTMRPAELKLDRLLFSGEALSGKLAYEWAQHSVPLNTYGPAECSVKTSWDIVGQNNEDAATSIGIGYGLITWVVQPLNYNQLSPIGSIGELLLEGPLVSSGYLFDPEKTSTSFIHDPDWLVRGTATRPGRRGRLYKTGDLVRYNADGNLIFMGRKDTQVKIHGQRVELGDVEHHVRDNIRSDAVEQVLAEIVTPRDSKTSVLVAFVSADLSSPVEGFEEAIKKLLAGLDERLLAHIPAYMIPSAYIPIQSVPIAATGKADRRKLRNMAEKMTLEELVALTSNEGDRRAPSSPEEKQLQELWGSVLEIEPGRISANDSFFRVGGDSIGAMKLVAAARELGISFTVADIFKNPRLSDLATVYTRSSDSSTLDVVPAFSLLKDAPHIDALKAQVARLCGVNESQIEDVFPCTPLQEGLLALTMKRAGDYVARYVLKLKLAVKISRLQKAWADLVASTPILRTRIVDLGANGLVQTVLDEEPYWPQVEGAKTLHDYIEADKVMPTGLGTPLMRLQVINDGANGDRYLVWTIHHALYDGWSMPILLEALEDSYRGDPVVTNPPAYQQFVRYIMDIDEGRATQFWKDQFDDLEAQVFPTLPSATYQPKSDTALTHLVDDIQWPKSDITPSSIIKTAWSILISRYTASTDVVFGVTTTGRQAAVPGIDRMMGPTLATVPFRVGLANKSIQELLSQIQMQSVEMTQYEQTGLQKIRRLNAFSERACDFQSLLVVHSAELAEESESELFSRNEDKEEEFFEFDTHAITIDCFLEKHGMELRVGFDHSVVNTQQVERIASQLVYIVKQLCLPANSSITVSDVQVVSQQDLQDIWSWNLEVPPTVQTTVHDLISKTVLKQPDSLAIDAWDGKWTYGQLDRTSTRLAYYLASLGVSPGVIVPIYFEKCRWTPIAQLAVMKAGGRSNSTSRVT</sequence>
<protein>
    <recommendedName>
        <fullName evidence="5">Carrier domain-containing protein</fullName>
    </recommendedName>
</protein>
<dbReference type="SUPFAM" id="SSF56801">
    <property type="entry name" value="Acetyl-CoA synthetase-like"/>
    <property type="match status" value="2"/>
</dbReference>
<dbReference type="GO" id="GO:0044550">
    <property type="term" value="P:secondary metabolite biosynthetic process"/>
    <property type="evidence" value="ECO:0007669"/>
    <property type="project" value="TreeGrafter"/>
</dbReference>
<dbReference type="FunFam" id="3.30.300.30:FF:000015">
    <property type="entry name" value="Nonribosomal peptide synthase SidD"/>
    <property type="match status" value="1"/>
</dbReference>
<keyword evidence="3" id="KW-0436">Ligase</keyword>
<dbReference type="Gene3D" id="1.10.1200.10">
    <property type="entry name" value="ACP-like"/>
    <property type="match status" value="1"/>
</dbReference>
<dbReference type="FunFam" id="1.10.1200.10:FF:000005">
    <property type="entry name" value="Nonribosomal peptide synthetase 1"/>
    <property type="match status" value="1"/>
</dbReference>
<feature type="non-terminal residue" evidence="6">
    <location>
        <position position="1207"/>
    </location>
</feature>
<keyword evidence="2" id="KW-0597">Phosphoprotein</keyword>
<dbReference type="Gene3D" id="3.40.50.980">
    <property type="match status" value="2"/>
</dbReference>
<dbReference type="PANTHER" id="PTHR45527">
    <property type="entry name" value="NONRIBOSOMAL PEPTIDE SYNTHETASE"/>
    <property type="match status" value="1"/>
</dbReference>
<dbReference type="GO" id="GO:0031177">
    <property type="term" value="F:phosphopantetheine binding"/>
    <property type="evidence" value="ECO:0007669"/>
    <property type="project" value="TreeGrafter"/>
</dbReference>
<dbReference type="InterPro" id="IPR045851">
    <property type="entry name" value="AMP-bd_C_sf"/>
</dbReference>
<dbReference type="PROSITE" id="PS00455">
    <property type="entry name" value="AMP_BINDING"/>
    <property type="match status" value="1"/>
</dbReference>
<dbReference type="Gene3D" id="3.30.559.10">
    <property type="entry name" value="Chloramphenicol acetyltransferase-like domain"/>
    <property type="match status" value="1"/>
</dbReference>
<dbReference type="NCBIfam" id="TIGR01733">
    <property type="entry name" value="AA-adenyl-dom"/>
    <property type="match status" value="1"/>
</dbReference>
<name>A0AA35Q5I2_9HYPO</name>
<gene>
    <name evidence="6" type="ORF">CCHLO57077_00017993</name>
</gene>
<dbReference type="Gene3D" id="3.30.559.30">
    <property type="entry name" value="Nonribosomal peptide synthetase, condensation domain"/>
    <property type="match status" value="1"/>
</dbReference>
<dbReference type="InterPro" id="IPR036736">
    <property type="entry name" value="ACP-like_sf"/>
</dbReference>
<dbReference type="EMBL" id="CABFNP030001209">
    <property type="protein sequence ID" value="CAI6092447.1"/>
    <property type="molecule type" value="Genomic_DNA"/>
</dbReference>
<accession>A0AA35Q5I2</accession>
<dbReference type="AlphaFoldDB" id="A0AA35Q5I2"/>
<comment type="caution">
    <text evidence="6">The sequence shown here is derived from an EMBL/GenBank/DDBJ whole genome shotgun (WGS) entry which is preliminary data.</text>
</comment>
<dbReference type="InterPro" id="IPR010071">
    <property type="entry name" value="AA_adenyl_dom"/>
</dbReference>
<dbReference type="Pfam" id="PF00668">
    <property type="entry name" value="Condensation"/>
    <property type="match status" value="1"/>
</dbReference>
<evidence type="ECO:0000313" key="7">
    <source>
        <dbReference type="Proteomes" id="UP001160390"/>
    </source>
</evidence>
<dbReference type="Proteomes" id="UP001160390">
    <property type="component" value="Unassembled WGS sequence"/>
</dbReference>
<dbReference type="InterPro" id="IPR020845">
    <property type="entry name" value="AMP-binding_CS"/>
</dbReference>
<dbReference type="Gene3D" id="2.30.38.10">
    <property type="entry name" value="Luciferase, Domain 3"/>
    <property type="match status" value="1"/>
</dbReference>
<dbReference type="CDD" id="cd05918">
    <property type="entry name" value="A_NRPS_SidN3_like"/>
    <property type="match status" value="1"/>
</dbReference>
<evidence type="ECO:0000313" key="6">
    <source>
        <dbReference type="EMBL" id="CAI6092447.1"/>
    </source>
</evidence>
<dbReference type="GO" id="GO:0016874">
    <property type="term" value="F:ligase activity"/>
    <property type="evidence" value="ECO:0007669"/>
    <property type="project" value="UniProtKB-KW"/>
</dbReference>
<dbReference type="Pfam" id="PF00501">
    <property type="entry name" value="AMP-binding"/>
    <property type="match status" value="2"/>
</dbReference>
<reference evidence="6" key="1">
    <citation type="submission" date="2023-01" db="EMBL/GenBank/DDBJ databases">
        <authorList>
            <person name="Piombo E."/>
        </authorList>
    </citation>
    <scope>NUCLEOTIDE SEQUENCE</scope>
</reference>
<evidence type="ECO:0000256" key="4">
    <source>
        <dbReference type="ARBA" id="ARBA00029454"/>
    </source>
</evidence>
<dbReference type="SUPFAM" id="SSF52777">
    <property type="entry name" value="CoA-dependent acyltransferases"/>
    <property type="match status" value="2"/>
</dbReference>
<dbReference type="CDD" id="cd19545">
    <property type="entry name" value="FUM14_C_NRPS-like"/>
    <property type="match status" value="1"/>
</dbReference>
<dbReference type="InterPro" id="IPR006162">
    <property type="entry name" value="Ppantetheine_attach_site"/>
</dbReference>
<keyword evidence="7" id="KW-1185">Reference proteome</keyword>
<dbReference type="InterPro" id="IPR023213">
    <property type="entry name" value="CAT-like_dom_sf"/>
</dbReference>
<evidence type="ECO:0000256" key="1">
    <source>
        <dbReference type="ARBA" id="ARBA00022450"/>
    </source>
</evidence>
<dbReference type="SUPFAM" id="SSF47336">
    <property type="entry name" value="ACP-like"/>
    <property type="match status" value="1"/>
</dbReference>
<dbReference type="InterPro" id="IPR000873">
    <property type="entry name" value="AMP-dep_synth/lig_dom"/>
</dbReference>
<dbReference type="PANTHER" id="PTHR45527:SF3">
    <property type="entry name" value="SIDEROPHORE SYNTHETASE (EUROFUNG)"/>
    <property type="match status" value="1"/>
</dbReference>
<dbReference type="PROSITE" id="PS50075">
    <property type="entry name" value="CARRIER"/>
    <property type="match status" value="1"/>
</dbReference>
<dbReference type="GO" id="GO:0005737">
    <property type="term" value="C:cytoplasm"/>
    <property type="evidence" value="ECO:0007669"/>
    <property type="project" value="TreeGrafter"/>
</dbReference>
<keyword evidence="1" id="KW-0596">Phosphopantetheine</keyword>
<dbReference type="InterPro" id="IPR009081">
    <property type="entry name" value="PP-bd_ACP"/>
</dbReference>
<dbReference type="Gene3D" id="3.30.300.30">
    <property type="match status" value="1"/>
</dbReference>
<organism evidence="6 7">
    <name type="scientific">Clonostachys chloroleuca</name>
    <dbReference type="NCBI Taxonomy" id="1926264"/>
    <lineage>
        <taxon>Eukaryota</taxon>
        <taxon>Fungi</taxon>
        <taxon>Dikarya</taxon>
        <taxon>Ascomycota</taxon>
        <taxon>Pezizomycotina</taxon>
        <taxon>Sordariomycetes</taxon>
        <taxon>Hypocreomycetidae</taxon>
        <taxon>Hypocreales</taxon>
        <taxon>Bionectriaceae</taxon>
        <taxon>Clonostachys</taxon>
    </lineage>
</organism>
<evidence type="ECO:0000256" key="2">
    <source>
        <dbReference type="ARBA" id="ARBA00022553"/>
    </source>
</evidence>
<dbReference type="Pfam" id="PF00550">
    <property type="entry name" value="PP-binding"/>
    <property type="match status" value="1"/>
</dbReference>
<evidence type="ECO:0000256" key="3">
    <source>
        <dbReference type="ARBA" id="ARBA00022598"/>
    </source>
</evidence>
<feature type="domain" description="Carrier" evidence="5">
    <location>
        <begin position="575"/>
        <end position="651"/>
    </location>
</feature>
<dbReference type="GO" id="GO:0043041">
    <property type="term" value="P:amino acid activation for nonribosomal peptide biosynthetic process"/>
    <property type="evidence" value="ECO:0007669"/>
    <property type="project" value="TreeGrafter"/>
</dbReference>